<evidence type="ECO:0000313" key="2">
    <source>
        <dbReference type="Proteomes" id="UP000265520"/>
    </source>
</evidence>
<accession>A0A392TFV2</accession>
<proteinExistence type="predicted"/>
<name>A0A392TFV2_9FABA</name>
<organism evidence="1 2">
    <name type="scientific">Trifolium medium</name>
    <dbReference type="NCBI Taxonomy" id="97028"/>
    <lineage>
        <taxon>Eukaryota</taxon>
        <taxon>Viridiplantae</taxon>
        <taxon>Streptophyta</taxon>
        <taxon>Embryophyta</taxon>
        <taxon>Tracheophyta</taxon>
        <taxon>Spermatophyta</taxon>
        <taxon>Magnoliopsida</taxon>
        <taxon>eudicotyledons</taxon>
        <taxon>Gunneridae</taxon>
        <taxon>Pentapetalae</taxon>
        <taxon>rosids</taxon>
        <taxon>fabids</taxon>
        <taxon>Fabales</taxon>
        <taxon>Fabaceae</taxon>
        <taxon>Papilionoideae</taxon>
        <taxon>50 kb inversion clade</taxon>
        <taxon>NPAAA clade</taxon>
        <taxon>Hologalegina</taxon>
        <taxon>IRL clade</taxon>
        <taxon>Trifolieae</taxon>
        <taxon>Trifolium</taxon>
    </lineage>
</organism>
<feature type="non-terminal residue" evidence="1">
    <location>
        <position position="55"/>
    </location>
</feature>
<dbReference type="Proteomes" id="UP000265520">
    <property type="component" value="Unassembled WGS sequence"/>
</dbReference>
<dbReference type="EMBL" id="LXQA010551804">
    <property type="protein sequence ID" value="MCI58795.1"/>
    <property type="molecule type" value="Genomic_DNA"/>
</dbReference>
<evidence type="ECO:0000313" key="1">
    <source>
        <dbReference type="EMBL" id="MCI58795.1"/>
    </source>
</evidence>
<comment type="caution">
    <text evidence="1">The sequence shown here is derived from an EMBL/GenBank/DDBJ whole genome shotgun (WGS) entry which is preliminary data.</text>
</comment>
<dbReference type="AlphaFoldDB" id="A0A392TFV2"/>
<sequence>MRAPLPHSLQPESGLHELLLFIFNLCRVNLWPEPGLNVGMDSGNGFHSFSLISTR</sequence>
<reference evidence="1 2" key="1">
    <citation type="journal article" date="2018" name="Front. Plant Sci.">
        <title>Red Clover (Trifolium pratense) and Zigzag Clover (T. medium) - A Picture of Genomic Similarities and Differences.</title>
        <authorList>
            <person name="Dluhosova J."/>
            <person name="Istvanek J."/>
            <person name="Nedelnik J."/>
            <person name="Repkova J."/>
        </authorList>
    </citation>
    <scope>NUCLEOTIDE SEQUENCE [LARGE SCALE GENOMIC DNA]</scope>
    <source>
        <strain evidence="2">cv. 10/8</strain>
        <tissue evidence="1">Leaf</tissue>
    </source>
</reference>
<keyword evidence="2" id="KW-1185">Reference proteome</keyword>
<protein>
    <submittedName>
        <fullName evidence="1">Uncharacterized protein</fullName>
    </submittedName>
</protein>